<dbReference type="EMBL" id="JAVHJO010000005">
    <property type="protein sequence ID" value="KAK6540510.1"/>
    <property type="molecule type" value="Genomic_DNA"/>
</dbReference>
<organism evidence="2 3">
    <name type="scientific">Orbilia ellipsospora</name>
    <dbReference type="NCBI Taxonomy" id="2528407"/>
    <lineage>
        <taxon>Eukaryota</taxon>
        <taxon>Fungi</taxon>
        <taxon>Dikarya</taxon>
        <taxon>Ascomycota</taxon>
        <taxon>Pezizomycotina</taxon>
        <taxon>Orbiliomycetes</taxon>
        <taxon>Orbiliales</taxon>
        <taxon>Orbiliaceae</taxon>
        <taxon>Orbilia</taxon>
    </lineage>
</organism>
<protein>
    <submittedName>
        <fullName evidence="2">Uncharacterized protein</fullName>
    </submittedName>
</protein>
<keyword evidence="3" id="KW-1185">Reference proteome</keyword>
<proteinExistence type="predicted"/>
<reference evidence="2 3" key="1">
    <citation type="submission" date="2019-10" db="EMBL/GenBank/DDBJ databases">
        <authorList>
            <person name="Palmer J.M."/>
        </authorList>
    </citation>
    <scope>NUCLEOTIDE SEQUENCE [LARGE SCALE GENOMIC DNA]</scope>
    <source>
        <strain evidence="2 3">TWF694</strain>
    </source>
</reference>
<name>A0AAV9XFH2_9PEZI</name>
<feature type="region of interest" description="Disordered" evidence="1">
    <location>
        <begin position="171"/>
        <end position="204"/>
    </location>
</feature>
<dbReference type="AlphaFoldDB" id="A0AAV9XFH2"/>
<feature type="region of interest" description="Disordered" evidence="1">
    <location>
        <begin position="1"/>
        <end position="88"/>
    </location>
</feature>
<feature type="compositionally biased region" description="Pro residues" evidence="1">
    <location>
        <begin position="38"/>
        <end position="47"/>
    </location>
</feature>
<evidence type="ECO:0000313" key="3">
    <source>
        <dbReference type="Proteomes" id="UP001365542"/>
    </source>
</evidence>
<evidence type="ECO:0000313" key="2">
    <source>
        <dbReference type="EMBL" id="KAK6540510.1"/>
    </source>
</evidence>
<accession>A0AAV9XFH2</accession>
<dbReference type="Proteomes" id="UP001365542">
    <property type="component" value="Unassembled WGS sequence"/>
</dbReference>
<gene>
    <name evidence="2" type="ORF">TWF694_009301</name>
</gene>
<evidence type="ECO:0000256" key="1">
    <source>
        <dbReference type="SAM" id="MobiDB-lite"/>
    </source>
</evidence>
<comment type="caution">
    <text evidence="2">The sequence shown here is derived from an EMBL/GenBank/DDBJ whole genome shotgun (WGS) entry which is preliminary data.</text>
</comment>
<sequence length="204" mass="22632">MAIKHEDQETTNDLRNLSLQDVEKQLFDNSEDEEEELPSPPPTPPPPSKKRRRSKATTENDENKPPAGNKTTTKQTKQKVKKKVVKNQPRLNVAVNAEEIHKAFEVKFNTGKTPKTLKNRWFSIKDAVLLTGEEDKILTETIEEVMGDLPGTIIERFKGKTQKKVTKSFVEKKMKEGGHGGSGPSGASAGAVGKGKLGEEEDEE</sequence>
<feature type="compositionally biased region" description="Basic residues" evidence="1">
    <location>
        <begin position="76"/>
        <end position="85"/>
    </location>
</feature>